<feature type="non-terminal residue" evidence="12">
    <location>
        <position position="1"/>
    </location>
</feature>
<dbReference type="CDD" id="cd09275">
    <property type="entry name" value="RNase_HI_RT_DIRS1"/>
    <property type="match status" value="1"/>
</dbReference>
<evidence type="ECO:0000259" key="10">
    <source>
        <dbReference type="Pfam" id="PF00078"/>
    </source>
</evidence>
<feature type="domain" description="Reverse transcriptase RNase H-like" evidence="11">
    <location>
        <begin position="399"/>
        <end position="484"/>
    </location>
</feature>
<dbReference type="GO" id="GO:0004523">
    <property type="term" value="F:RNA-DNA hybrid ribonuclease activity"/>
    <property type="evidence" value="ECO:0007669"/>
    <property type="project" value="UniProtKB-EC"/>
</dbReference>
<keyword evidence="13" id="KW-1185">Reference proteome</keyword>
<evidence type="ECO:0000256" key="3">
    <source>
        <dbReference type="ARBA" id="ARBA00022679"/>
    </source>
</evidence>
<comment type="similarity">
    <text evidence="1">Belongs to the beta type-B retroviral polymerase family. HERV class-II K(HML-2) pol subfamily.</text>
</comment>
<protein>
    <recommendedName>
        <fullName evidence="2">ribonuclease H</fullName>
        <ecNumber evidence="2">3.1.26.4</ecNumber>
    </recommendedName>
</protein>
<keyword evidence="8" id="KW-0695">RNA-directed DNA polymerase</keyword>
<dbReference type="PANTHER" id="PTHR33050:SF7">
    <property type="entry name" value="RIBONUCLEASE H"/>
    <property type="match status" value="1"/>
</dbReference>
<dbReference type="InterPro" id="IPR043502">
    <property type="entry name" value="DNA/RNA_pol_sf"/>
</dbReference>
<accession>A0ABD0RGZ1</accession>
<name>A0ABD0RGZ1_CIRMR</name>
<dbReference type="Proteomes" id="UP001529510">
    <property type="component" value="Unassembled WGS sequence"/>
</dbReference>
<dbReference type="Pfam" id="PF00078">
    <property type="entry name" value="RVT_1"/>
    <property type="match status" value="1"/>
</dbReference>
<proteinExistence type="inferred from homology"/>
<dbReference type="PANTHER" id="PTHR33050">
    <property type="entry name" value="REVERSE TRANSCRIPTASE DOMAIN-CONTAINING PROTEIN"/>
    <property type="match status" value="1"/>
</dbReference>
<dbReference type="Gene3D" id="3.10.10.10">
    <property type="entry name" value="HIV Type 1 Reverse Transcriptase, subunit A, domain 1"/>
    <property type="match status" value="1"/>
</dbReference>
<dbReference type="Gene3D" id="3.30.70.270">
    <property type="match status" value="1"/>
</dbReference>
<evidence type="ECO:0000256" key="8">
    <source>
        <dbReference type="ARBA" id="ARBA00022918"/>
    </source>
</evidence>
<evidence type="ECO:0000256" key="4">
    <source>
        <dbReference type="ARBA" id="ARBA00022695"/>
    </source>
</evidence>
<keyword evidence="5" id="KW-0540">Nuclease</keyword>
<keyword evidence="6" id="KW-0255">Endonuclease</keyword>
<dbReference type="AlphaFoldDB" id="A0ABD0RGZ1"/>
<reference evidence="12 13" key="1">
    <citation type="submission" date="2024-05" db="EMBL/GenBank/DDBJ databases">
        <title>Genome sequencing and assembly of Indian major carp, Cirrhinus mrigala (Hamilton, 1822).</title>
        <authorList>
            <person name="Mohindra V."/>
            <person name="Chowdhury L.M."/>
            <person name="Lal K."/>
            <person name="Jena J.K."/>
        </authorList>
    </citation>
    <scope>NUCLEOTIDE SEQUENCE [LARGE SCALE GENOMIC DNA]</scope>
    <source>
        <strain evidence="12">CM1030</strain>
        <tissue evidence="12">Blood</tissue>
    </source>
</reference>
<keyword evidence="7" id="KW-0378">Hydrolase</keyword>
<feature type="region of interest" description="Disordered" evidence="9">
    <location>
        <begin position="1"/>
        <end position="22"/>
    </location>
</feature>
<dbReference type="GO" id="GO:0003964">
    <property type="term" value="F:RNA-directed DNA polymerase activity"/>
    <property type="evidence" value="ECO:0007669"/>
    <property type="project" value="UniProtKB-KW"/>
</dbReference>
<keyword evidence="3" id="KW-0808">Transferase</keyword>
<evidence type="ECO:0000256" key="1">
    <source>
        <dbReference type="ARBA" id="ARBA00010879"/>
    </source>
</evidence>
<dbReference type="Pfam" id="PF17917">
    <property type="entry name" value="RT_RNaseH"/>
    <property type="match status" value="1"/>
</dbReference>
<evidence type="ECO:0000313" key="12">
    <source>
        <dbReference type="EMBL" id="KAL0196760.1"/>
    </source>
</evidence>
<dbReference type="EC" id="3.1.26.4" evidence="2"/>
<dbReference type="InterPro" id="IPR043128">
    <property type="entry name" value="Rev_trsase/Diguanyl_cyclase"/>
</dbReference>
<evidence type="ECO:0000256" key="7">
    <source>
        <dbReference type="ARBA" id="ARBA00022801"/>
    </source>
</evidence>
<dbReference type="SUPFAM" id="SSF56672">
    <property type="entry name" value="DNA/RNA polymerases"/>
    <property type="match status" value="1"/>
</dbReference>
<evidence type="ECO:0000256" key="9">
    <source>
        <dbReference type="SAM" id="MobiDB-lite"/>
    </source>
</evidence>
<dbReference type="InterPro" id="IPR052055">
    <property type="entry name" value="Hepadnavirus_pol/RT"/>
</dbReference>
<keyword evidence="4" id="KW-0548">Nucleotidyltransferase</keyword>
<dbReference type="InterPro" id="IPR000477">
    <property type="entry name" value="RT_dom"/>
</dbReference>
<comment type="caution">
    <text evidence="12">The sequence shown here is derived from an EMBL/GenBank/DDBJ whole genome shotgun (WGS) entry which is preliminary data.</text>
</comment>
<gene>
    <name evidence="12" type="ORF">M9458_005300</name>
</gene>
<dbReference type="EMBL" id="JAMKFB020000003">
    <property type="protein sequence ID" value="KAL0196760.1"/>
    <property type="molecule type" value="Genomic_DNA"/>
</dbReference>
<evidence type="ECO:0000313" key="13">
    <source>
        <dbReference type="Proteomes" id="UP001529510"/>
    </source>
</evidence>
<evidence type="ECO:0000259" key="11">
    <source>
        <dbReference type="Pfam" id="PF17917"/>
    </source>
</evidence>
<feature type="domain" description="Reverse transcriptase" evidence="10">
    <location>
        <begin position="143"/>
        <end position="290"/>
    </location>
</feature>
<evidence type="ECO:0000256" key="6">
    <source>
        <dbReference type="ARBA" id="ARBA00022759"/>
    </source>
</evidence>
<evidence type="ECO:0000256" key="5">
    <source>
        <dbReference type="ARBA" id="ARBA00022722"/>
    </source>
</evidence>
<dbReference type="CDD" id="cd03714">
    <property type="entry name" value="RT_DIRS1"/>
    <property type="match status" value="1"/>
</dbReference>
<dbReference type="InterPro" id="IPR041373">
    <property type="entry name" value="RT_RNaseH"/>
</dbReference>
<organism evidence="12 13">
    <name type="scientific">Cirrhinus mrigala</name>
    <name type="common">Mrigala</name>
    <dbReference type="NCBI Taxonomy" id="683832"/>
    <lineage>
        <taxon>Eukaryota</taxon>
        <taxon>Metazoa</taxon>
        <taxon>Chordata</taxon>
        <taxon>Craniata</taxon>
        <taxon>Vertebrata</taxon>
        <taxon>Euteleostomi</taxon>
        <taxon>Actinopterygii</taxon>
        <taxon>Neopterygii</taxon>
        <taxon>Teleostei</taxon>
        <taxon>Ostariophysi</taxon>
        <taxon>Cypriniformes</taxon>
        <taxon>Cyprinidae</taxon>
        <taxon>Labeoninae</taxon>
        <taxon>Labeonini</taxon>
        <taxon>Cirrhinus</taxon>
    </lineage>
</organism>
<evidence type="ECO:0000256" key="2">
    <source>
        <dbReference type="ARBA" id="ARBA00012180"/>
    </source>
</evidence>
<sequence>TGDPEMEEIALRGTSTSAPLPPGGGLGAGGWYPCCQSDTLPPQTRTRVLKLKKQKSLGRKMYAAPCSPTLRWDATPPILSHLPPHGCSTVGTSLPPLIPLARRLEAWLVDPDGPTRLRDSIHKVQGHLVHICPFGFYSPYFIVPKKKGGLLPILDLRVLNRSLYKMPFKMLTPKRIRHDDWFAAIDLKNAYFHVSILPRHRPFLWFAFEGQAYQYKALPFGLALSIYQIHGGYIRILNYLDDWLIVAHSRDLLCEHRDLVLQHLSLLGLQVNWEKSKLSPVQSISFLAIELDSVSMMARLTEERAQSVLSCLNLFRHSTVVPLKIFQRLLGHMAAAAAVTPLGLLHMRPLQHWLHGRIPRWVWHRGTFRVGVTPECRLLFNPWSDLAFLRAGVPLGQVRRHVIVNTDASRMGWGAVCNGQAASGSWTGPRLQWHINCLELLAEFLALRRFRLILRGEHVLVHTDNMATVAYINHQGGLRSRRMSHVATHPPSPLESEVAQIAGPLAYQCQGEPCPLGVRAHLTRSVASSHALAHGASQTDICRAAG</sequence>